<proteinExistence type="predicted"/>
<protein>
    <submittedName>
        <fullName evidence="2">Uncharacterized protein</fullName>
    </submittedName>
</protein>
<dbReference type="EMBL" id="MCFA01000062">
    <property type="protein sequence ID" value="ORY11341.1"/>
    <property type="molecule type" value="Genomic_DNA"/>
</dbReference>
<feature type="region of interest" description="Disordered" evidence="1">
    <location>
        <begin position="309"/>
        <end position="341"/>
    </location>
</feature>
<feature type="region of interest" description="Disordered" evidence="1">
    <location>
        <begin position="248"/>
        <end position="274"/>
    </location>
</feature>
<gene>
    <name evidence="2" type="ORF">BCR34DRAFT_653153</name>
</gene>
<accession>A0A1Y1ZM57</accession>
<sequence>MNNSAFFSFGLDDSYISKSFEGLGQNLPPTLHRLISSGNVAEVNTAALGPLPESWVLSYRDTQGKNRYTWGRETPPELAKILRGSTATPHLHVFLGPLLDKKLRRATSSDQKPTYVSFIAWDPNFIRWRHLPDNLEAALQQWLTPAGWRYGPPRMVSWGHDSTFIAISEYGECVHSVDEESWPTLHETIEEWMSENVDSLRDFAYTALDPTTPDQFIALRHSRIWAGAIDDQRSSALESFAHNYFSRTRSNSKAKSQPKSDSQPTPPSNSTPASTILDAHSQALYEKWATEVETMLSGALAAISNTATATVATKSRQPKKLQVRSQTHSPPPLTLPTRSPSTLPPRLLTTFPHPPIPPTPLPCKYPPCLPLRLDPLGLRACPHDVESLFRASGLYSYEWLRQERLRWHPDRFGRLCEEGFREEGRRKAEELFKICGGLMGGLEPEGGEGEEGDG</sequence>
<organism evidence="2 3">
    <name type="scientific">Clohesyomyces aquaticus</name>
    <dbReference type="NCBI Taxonomy" id="1231657"/>
    <lineage>
        <taxon>Eukaryota</taxon>
        <taxon>Fungi</taxon>
        <taxon>Dikarya</taxon>
        <taxon>Ascomycota</taxon>
        <taxon>Pezizomycotina</taxon>
        <taxon>Dothideomycetes</taxon>
        <taxon>Pleosporomycetidae</taxon>
        <taxon>Pleosporales</taxon>
        <taxon>Lindgomycetaceae</taxon>
        <taxon>Clohesyomyces</taxon>
    </lineage>
</organism>
<dbReference type="AlphaFoldDB" id="A0A1Y1ZM57"/>
<dbReference type="OrthoDB" id="4764735at2759"/>
<feature type="compositionally biased region" description="Polar residues" evidence="1">
    <location>
        <begin position="248"/>
        <end position="259"/>
    </location>
</feature>
<name>A0A1Y1ZM57_9PLEO</name>
<keyword evidence="3" id="KW-1185">Reference proteome</keyword>
<evidence type="ECO:0000313" key="3">
    <source>
        <dbReference type="Proteomes" id="UP000193144"/>
    </source>
</evidence>
<reference evidence="2 3" key="1">
    <citation type="submission" date="2016-07" db="EMBL/GenBank/DDBJ databases">
        <title>Pervasive Adenine N6-methylation of Active Genes in Fungi.</title>
        <authorList>
            <consortium name="DOE Joint Genome Institute"/>
            <person name="Mondo S.J."/>
            <person name="Dannebaum R.O."/>
            <person name="Kuo R.C."/>
            <person name="Labutti K."/>
            <person name="Haridas S."/>
            <person name="Kuo A."/>
            <person name="Salamov A."/>
            <person name="Ahrendt S.R."/>
            <person name="Lipzen A."/>
            <person name="Sullivan W."/>
            <person name="Andreopoulos W.B."/>
            <person name="Clum A."/>
            <person name="Lindquist E."/>
            <person name="Daum C."/>
            <person name="Ramamoorthy G.K."/>
            <person name="Gryganskyi A."/>
            <person name="Culley D."/>
            <person name="Magnuson J.K."/>
            <person name="James T.Y."/>
            <person name="O'Malley M.A."/>
            <person name="Stajich J.E."/>
            <person name="Spatafora J.W."/>
            <person name="Visel A."/>
            <person name="Grigoriev I.V."/>
        </authorList>
    </citation>
    <scope>NUCLEOTIDE SEQUENCE [LARGE SCALE GENOMIC DNA]</scope>
    <source>
        <strain evidence="2 3">CBS 115471</strain>
    </source>
</reference>
<dbReference type="Proteomes" id="UP000193144">
    <property type="component" value="Unassembled WGS sequence"/>
</dbReference>
<comment type="caution">
    <text evidence="2">The sequence shown here is derived from an EMBL/GenBank/DDBJ whole genome shotgun (WGS) entry which is preliminary data.</text>
</comment>
<evidence type="ECO:0000313" key="2">
    <source>
        <dbReference type="EMBL" id="ORY11341.1"/>
    </source>
</evidence>
<evidence type="ECO:0000256" key="1">
    <source>
        <dbReference type="SAM" id="MobiDB-lite"/>
    </source>
</evidence>